<proteinExistence type="predicted"/>
<dbReference type="InterPro" id="IPR008967">
    <property type="entry name" value="p53-like_TF_DNA-bd_sf"/>
</dbReference>
<organism evidence="7 8">
    <name type="scientific">Dreissena polymorpha</name>
    <name type="common">Zebra mussel</name>
    <name type="synonym">Mytilus polymorpha</name>
    <dbReference type="NCBI Taxonomy" id="45954"/>
    <lineage>
        <taxon>Eukaryota</taxon>
        <taxon>Metazoa</taxon>
        <taxon>Spiralia</taxon>
        <taxon>Lophotrochozoa</taxon>
        <taxon>Mollusca</taxon>
        <taxon>Bivalvia</taxon>
        <taxon>Autobranchia</taxon>
        <taxon>Heteroconchia</taxon>
        <taxon>Euheterodonta</taxon>
        <taxon>Imparidentia</taxon>
        <taxon>Neoheterodontei</taxon>
        <taxon>Myida</taxon>
        <taxon>Dreissenoidea</taxon>
        <taxon>Dreissenidae</taxon>
        <taxon>Dreissena</taxon>
    </lineage>
</organism>
<dbReference type="AlphaFoldDB" id="A0A9D3YUN4"/>
<feature type="domain" description="T-box" evidence="6">
    <location>
        <begin position="1"/>
        <end position="98"/>
    </location>
</feature>
<keyword evidence="8" id="KW-1185">Reference proteome</keyword>
<dbReference type="InterPro" id="IPR036960">
    <property type="entry name" value="T-box_sf"/>
</dbReference>
<reference evidence="7" key="1">
    <citation type="journal article" date="2019" name="bioRxiv">
        <title>The Genome of the Zebra Mussel, Dreissena polymorpha: A Resource for Invasive Species Research.</title>
        <authorList>
            <person name="McCartney M.A."/>
            <person name="Auch B."/>
            <person name="Kono T."/>
            <person name="Mallez S."/>
            <person name="Zhang Y."/>
            <person name="Obille A."/>
            <person name="Becker A."/>
            <person name="Abrahante J.E."/>
            <person name="Garbe J."/>
            <person name="Badalamenti J.P."/>
            <person name="Herman A."/>
            <person name="Mangelson H."/>
            <person name="Liachko I."/>
            <person name="Sullivan S."/>
            <person name="Sone E.D."/>
            <person name="Koren S."/>
            <person name="Silverstein K.A.T."/>
            <person name="Beckman K.B."/>
            <person name="Gohl D.M."/>
        </authorList>
    </citation>
    <scope>NUCLEOTIDE SEQUENCE</scope>
    <source>
        <strain evidence="7">Duluth1</strain>
        <tissue evidence="7">Whole animal</tissue>
    </source>
</reference>
<dbReference type="InterPro" id="IPR001699">
    <property type="entry name" value="TF_T-box"/>
</dbReference>
<evidence type="ECO:0000256" key="5">
    <source>
        <dbReference type="PROSITE-ProRule" id="PRU00201"/>
    </source>
</evidence>
<dbReference type="PANTHER" id="PTHR11267:SF181">
    <property type="entry name" value="OPTOMOTOR-BLIND PROTEIN"/>
    <property type="match status" value="1"/>
</dbReference>
<evidence type="ECO:0000256" key="4">
    <source>
        <dbReference type="ARBA" id="ARBA00023242"/>
    </source>
</evidence>
<comment type="caution">
    <text evidence="7">The sequence shown here is derived from an EMBL/GenBank/DDBJ whole genome shotgun (WGS) entry which is preliminary data.</text>
</comment>
<comment type="subcellular location">
    <subcellularLocation>
        <location evidence="5">Nucleus</location>
    </subcellularLocation>
</comment>
<evidence type="ECO:0000259" key="6">
    <source>
        <dbReference type="PROSITE" id="PS50252"/>
    </source>
</evidence>
<dbReference type="PANTHER" id="PTHR11267">
    <property type="entry name" value="T-BOX PROTEIN-RELATED"/>
    <property type="match status" value="1"/>
</dbReference>
<protein>
    <recommendedName>
        <fullName evidence="6">T-box domain-containing protein</fullName>
    </recommendedName>
</protein>
<dbReference type="GO" id="GO:0045893">
    <property type="term" value="P:positive regulation of DNA-templated transcription"/>
    <property type="evidence" value="ECO:0007669"/>
    <property type="project" value="InterPro"/>
</dbReference>
<keyword evidence="2 5" id="KW-0238">DNA-binding</keyword>
<dbReference type="EMBL" id="JAIWYP010000014">
    <property type="protein sequence ID" value="KAH3707353.1"/>
    <property type="molecule type" value="Genomic_DNA"/>
</dbReference>
<reference evidence="7" key="2">
    <citation type="submission" date="2020-11" db="EMBL/GenBank/DDBJ databases">
        <authorList>
            <person name="McCartney M.A."/>
            <person name="Auch B."/>
            <person name="Kono T."/>
            <person name="Mallez S."/>
            <person name="Becker A."/>
            <person name="Gohl D.M."/>
            <person name="Silverstein K.A.T."/>
            <person name="Koren S."/>
            <person name="Bechman K.B."/>
            <person name="Herman A."/>
            <person name="Abrahante J.E."/>
            <person name="Garbe J."/>
        </authorList>
    </citation>
    <scope>NUCLEOTIDE SEQUENCE</scope>
    <source>
        <strain evidence="7">Duluth1</strain>
        <tissue evidence="7">Whole animal</tissue>
    </source>
</reference>
<dbReference type="Proteomes" id="UP000828390">
    <property type="component" value="Unassembled WGS sequence"/>
</dbReference>
<evidence type="ECO:0000313" key="8">
    <source>
        <dbReference type="Proteomes" id="UP000828390"/>
    </source>
</evidence>
<sequence length="98" mass="10988">MFPHIVLSIYGLDASASYSLVLQIVPADERRYKWVNHQWVAMGMADPGPEVQPVTHADSPNTGAFWMRNRTSFSKVRLTNNKESSLKDSIDGNVRILG</sequence>
<dbReference type="Pfam" id="PF00907">
    <property type="entry name" value="T-box"/>
    <property type="match status" value="1"/>
</dbReference>
<evidence type="ECO:0000256" key="1">
    <source>
        <dbReference type="ARBA" id="ARBA00023015"/>
    </source>
</evidence>
<evidence type="ECO:0000256" key="3">
    <source>
        <dbReference type="ARBA" id="ARBA00023163"/>
    </source>
</evidence>
<keyword evidence="1" id="KW-0805">Transcription regulation</keyword>
<dbReference type="GO" id="GO:0005634">
    <property type="term" value="C:nucleus"/>
    <property type="evidence" value="ECO:0007669"/>
    <property type="project" value="UniProtKB-SubCell"/>
</dbReference>
<dbReference type="GO" id="GO:0000785">
    <property type="term" value="C:chromatin"/>
    <property type="evidence" value="ECO:0007669"/>
    <property type="project" value="TreeGrafter"/>
</dbReference>
<dbReference type="SUPFAM" id="SSF49417">
    <property type="entry name" value="p53-like transcription factors"/>
    <property type="match status" value="1"/>
</dbReference>
<name>A0A9D3YUN4_DREPO</name>
<dbReference type="PROSITE" id="PS50252">
    <property type="entry name" value="TBOX_3"/>
    <property type="match status" value="1"/>
</dbReference>
<evidence type="ECO:0000256" key="2">
    <source>
        <dbReference type="ARBA" id="ARBA00023125"/>
    </source>
</evidence>
<evidence type="ECO:0000313" key="7">
    <source>
        <dbReference type="EMBL" id="KAH3707353.1"/>
    </source>
</evidence>
<dbReference type="SMART" id="SM00425">
    <property type="entry name" value="TBOX"/>
    <property type="match status" value="1"/>
</dbReference>
<dbReference type="InterPro" id="IPR046360">
    <property type="entry name" value="T-box_DNA-bd"/>
</dbReference>
<dbReference type="GO" id="GO:0000978">
    <property type="term" value="F:RNA polymerase II cis-regulatory region sequence-specific DNA binding"/>
    <property type="evidence" value="ECO:0007669"/>
    <property type="project" value="InterPro"/>
</dbReference>
<keyword evidence="3" id="KW-0804">Transcription</keyword>
<dbReference type="GO" id="GO:0001708">
    <property type="term" value="P:cell fate specification"/>
    <property type="evidence" value="ECO:0007669"/>
    <property type="project" value="TreeGrafter"/>
</dbReference>
<dbReference type="GO" id="GO:0000981">
    <property type="term" value="F:DNA-binding transcription factor activity, RNA polymerase II-specific"/>
    <property type="evidence" value="ECO:0007669"/>
    <property type="project" value="TreeGrafter"/>
</dbReference>
<comment type="caution">
    <text evidence="5">Lacks conserved residue(s) required for the propagation of feature annotation.</text>
</comment>
<keyword evidence="4 5" id="KW-0539">Nucleus</keyword>
<dbReference type="Gene3D" id="2.60.40.820">
    <property type="entry name" value="Transcription factor, T-box"/>
    <property type="match status" value="1"/>
</dbReference>
<accession>A0A9D3YUN4</accession>
<gene>
    <name evidence="7" type="ORF">DPMN_066755</name>
</gene>